<dbReference type="OrthoDB" id="274505at2"/>
<evidence type="ECO:0000256" key="1">
    <source>
        <dbReference type="SAM" id="SignalP"/>
    </source>
</evidence>
<gene>
    <name evidence="2" type="ORF">C5Y98_18400</name>
</gene>
<accession>A0A2S8FMM0</accession>
<reference evidence="2 3" key="1">
    <citation type="submission" date="2018-02" db="EMBL/GenBank/DDBJ databases">
        <title>Comparative genomes isolates from brazilian mangrove.</title>
        <authorList>
            <person name="Araujo J.E."/>
            <person name="Taketani R.G."/>
            <person name="Silva M.C.P."/>
            <person name="Loureco M.V."/>
            <person name="Andreote F.D."/>
        </authorList>
    </citation>
    <scope>NUCLEOTIDE SEQUENCE [LARGE SCALE GENOMIC DNA]</scope>
    <source>
        <strain evidence="2 3">NAP PRIS-MGV</strain>
    </source>
</reference>
<dbReference type="EMBL" id="PUIB01000018">
    <property type="protein sequence ID" value="PQO33104.1"/>
    <property type="molecule type" value="Genomic_DNA"/>
</dbReference>
<dbReference type="AlphaFoldDB" id="A0A2S8FMM0"/>
<evidence type="ECO:0000313" key="2">
    <source>
        <dbReference type="EMBL" id="PQO33104.1"/>
    </source>
</evidence>
<proteinExistence type="predicted"/>
<feature type="chain" id="PRO_5015466566" evidence="1">
    <location>
        <begin position="26"/>
        <end position="211"/>
    </location>
</feature>
<sequence>MLVKSLLWTGMLGVAMVSTSSTAQADHFTHQGRLVRDIEVLHHAVDDFYNEVRHHNRFSHLATEARALLREVDHFCDTAQHHGSLGHLKTDFRDVSREMRHVQQDMQRAWRRHHQHHDDHIQLAWANVERAFDRVYFDLYESHCGYIQYHCTIGHGPGHHHGNPGPFIPGNGPYYNGNQGAISFGQKNGKIQVQVHGNAPAWAHLLKAAIK</sequence>
<dbReference type="Proteomes" id="UP000239388">
    <property type="component" value="Unassembled WGS sequence"/>
</dbReference>
<keyword evidence="1" id="KW-0732">Signal</keyword>
<evidence type="ECO:0000313" key="3">
    <source>
        <dbReference type="Proteomes" id="UP000239388"/>
    </source>
</evidence>
<comment type="caution">
    <text evidence="2">The sequence shown here is derived from an EMBL/GenBank/DDBJ whole genome shotgun (WGS) entry which is preliminary data.</text>
</comment>
<name>A0A2S8FMM0_9BACT</name>
<feature type="signal peptide" evidence="1">
    <location>
        <begin position="1"/>
        <end position="25"/>
    </location>
</feature>
<protein>
    <submittedName>
        <fullName evidence="2">Uncharacterized protein</fullName>
    </submittedName>
</protein>
<dbReference type="RefSeq" id="WP_105356288.1">
    <property type="nucleotide sequence ID" value="NZ_PUIB01000018.1"/>
</dbReference>
<organism evidence="2 3">
    <name type="scientific">Blastopirellula marina</name>
    <dbReference type="NCBI Taxonomy" id="124"/>
    <lineage>
        <taxon>Bacteria</taxon>
        <taxon>Pseudomonadati</taxon>
        <taxon>Planctomycetota</taxon>
        <taxon>Planctomycetia</taxon>
        <taxon>Pirellulales</taxon>
        <taxon>Pirellulaceae</taxon>
        <taxon>Blastopirellula</taxon>
    </lineage>
</organism>